<dbReference type="Gene3D" id="3.30.420.10">
    <property type="entry name" value="Ribonuclease H-like superfamily/Ribonuclease H"/>
    <property type="match status" value="1"/>
</dbReference>
<name>A0A4Y2TBY8_ARAVE</name>
<dbReference type="AlphaFoldDB" id="A0A4Y2TBY8"/>
<dbReference type="GO" id="GO:0015074">
    <property type="term" value="P:DNA integration"/>
    <property type="evidence" value="ECO:0007669"/>
    <property type="project" value="InterPro"/>
</dbReference>
<dbReference type="OrthoDB" id="4843387at2759"/>
<protein>
    <recommendedName>
        <fullName evidence="1">Transposase Tc1-like domain-containing protein</fullName>
    </recommendedName>
</protein>
<feature type="domain" description="Transposase Tc1-like" evidence="1">
    <location>
        <begin position="92"/>
        <end position="160"/>
    </location>
</feature>
<dbReference type="GO" id="GO:0003677">
    <property type="term" value="F:DNA binding"/>
    <property type="evidence" value="ECO:0007669"/>
    <property type="project" value="InterPro"/>
</dbReference>
<dbReference type="Proteomes" id="UP000499080">
    <property type="component" value="Unassembled WGS sequence"/>
</dbReference>
<sequence>MATWAANQSAPQVVGGDMVSCRRQGTAEKRLRWRINRRRSTHGTFNFRNRQRTRIFKVYSVKSIPRIHGWWEKTSDQPNCKGQLALNERGVRRLSRIVRSQRSQTLAQITTQLNQGAIRTDSKRTVQRSLHCMGLRSHGPTRVPLLNSRHRAARLAWARELREWTLEHWKGVAWSDEFRFRLLHADGRLRISRQAHEAMDPACQVGTEQIHGTQSWSGVFSLGSFWDL</sequence>
<organism evidence="2 3">
    <name type="scientific">Araneus ventricosus</name>
    <name type="common">Orbweaver spider</name>
    <name type="synonym">Epeira ventricosa</name>
    <dbReference type="NCBI Taxonomy" id="182803"/>
    <lineage>
        <taxon>Eukaryota</taxon>
        <taxon>Metazoa</taxon>
        <taxon>Ecdysozoa</taxon>
        <taxon>Arthropoda</taxon>
        <taxon>Chelicerata</taxon>
        <taxon>Arachnida</taxon>
        <taxon>Araneae</taxon>
        <taxon>Araneomorphae</taxon>
        <taxon>Entelegynae</taxon>
        <taxon>Araneoidea</taxon>
        <taxon>Araneidae</taxon>
        <taxon>Araneus</taxon>
    </lineage>
</organism>
<comment type="caution">
    <text evidence="2">The sequence shown here is derived from an EMBL/GenBank/DDBJ whole genome shotgun (WGS) entry which is preliminary data.</text>
</comment>
<evidence type="ECO:0000313" key="2">
    <source>
        <dbReference type="EMBL" id="GBN97761.1"/>
    </source>
</evidence>
<dbReference type="GO" id="GO:0006313">
    <property type="term" value="P:DNA transposition"/>
    <property type="evidence" value="ECO:0007669"/>
    <property type="project" value="InterPro"/>
</dbReference>
<evidence type="ECO:0000259" key="1">
    <source>
        <dbReference type="Pfam" id="PF01498"/>
    </source>
</evidence>
<gene>
    <name evidence="2" type="ORF">AVEN_225137_1</name>
</gene>
<evidence type="ECO:0000313" key="3">
    <source>
        <dbReference type="Proteomes" id="UP000499080"/>
    </source>
</evidence>
<reference evidence="2 3" key="1">
    <citation type="journal article" date="2019" name="Sci. Rep.">
        <title>Orb-weaving spider Araneus ventricosus genome elucidates the spidroin gene catalogue.</title>
        <authorList>
            <person name="Kono N."/>
            <person name="Nakamura H."/>
            <person name="Ohtoshi R."/>
            <person name="Moran D.A.P."/>
            <person name="Shinohara A."/>
            <person name="Yoshida Y."/>
            <person name="Fujiwara M."/>
            <person name="Mori M."/>
            <person name="Tomita M."/>
            <person name="Arakawa K."/>
        </authorList>
    </citation>
    <scope>NUCLEOTIDE SEQUENCE [LARGE SCALE GENOMIC DNA]</scope>
</reference>
<dbReference type="Pfam" id="PF01498">
    <property type="entry name" value="HTH_Tnp_Tc3_2"/>
    <property type="match status" value="1"/>
</dbReference>
<accession>A0A4Y2TBY8</accession>
<keyword evidence="3" id="KW-1185">Reference proteome</keyword>
<dbReference type="EMBL" id="BGPR01027346">
    <property type="protein sequence ID" value="GBN97761.1"/>
    <property type="molecule type" value="Genomic_DNA"/>
</dbReference>
<dbReference type="InterPro" id="IPR002492">
    <property type="entry name" value="Transposase_Tc1-like"/>
</dbReference>
<dbReference type="InterPro" id="IPR036397">
    <property type="entry name" value="RNaseH_sf"/>
</dbReference>
<proteinExistence type="predicted"/>